<comment type="caution">
    <text evidence="4">The sequence shown here is derived from an EMBL/GenBank/DDBJ whole genome shotgun (WGS) entry which is preliminary data.</text>
</comment>
<feature type="region of interest" description="Disordered" evidence="1">
    <location>
        <begin position="971"/>
        <end position="1001"/>
    </location>
</feature>
<accession>A0AAE1HK33</accession>
<dbReference type="Pfam" id="PF21787">
    <property type="entry name" value="TNP-like_RNaseH_N"/>
    <property type="match status" value="1"/>
</dbReference>
<feature type="compositionally biased region" description="Basic residues" evidence="1">
    <location>
        <begin position="19"/>
        <end position="45"/>
    </location>
</feature>
<feature type="compositionally biased region" description="Basic residues" evidence="1">
    <location>
        <begin position="992"/>
        <end position="1001"/>
    </location>
</feature>
<dbReference type="Pfam" id="PF21788">
    <property type="entry name" value="TNP-like_GBD"/>
    <property type="match status" value="1"/>
</dbReference>
<gene>
    <name evidence="4" type="ORF">KUF71_000181</name>
</gene>
<evidence type="ECO:0000256" key="1">
    <source>
        <dbReference type="SAM" id="MobiDB-lite"/>
    </source>
</evidence>
<feature type="region of interest" description="Disordered" evidence="1">
    <location>
        <begin position="1"/>
        <end position="48"/>
    </location>
</feature>
<feature type="compositionally biased region" description="Low complexity" evidence="1">
    <location>
        <begin position="97"/>
        <end position="128"/>
    </location>
</feature>
<organism evidence="4 5">
    <name type="scientific">Frankliniella fusca</name>
    <dbReference type="NCBI Taxonomy" id="407009"/>
    <lineage>
        <taxon>Eukaryota</taxon>
        <taxon>Metazoa</taxon>
        <taxon>Ecdysozoa</taxon>
        <taxon>Arthropoda</taxon>
        <taxon>Hexapoda</taxon>
        <taxon>Insecta</taxon>
        <taxon>Pterygota</taxon>
        <taxon>Neoptera</taxon>
        <taxon>Paraneoptera</taxon>
        <taxon>Thysanoptera</taxon>
        <taxon>Terebrantia</taxon>
        <taxon>Thripoidea</taxon>
        <taxon>Thripidae</taxon>
        <taxon>Frankliniella</taxon>
    </lineage>
</organism>
<keyword evidence="5" id="KW-1185">Reference proteome</keyword>
<evidence type="ECO:0000313" key="4">
    <source>
        <dbReference type="EMBL" id="KAK3922779.1"/>
    </source>
</evidence>
<evidence type="ECO:0000313" key="5">
    <source>
        <dbReference type="Proteomes" id="UP001219518"/>
    </source>
</evidence>
<sequence>MIYSREIMEKDKDNDKPKPAPKPRGGARKVSARKRVKRPKQRGKYKQAVLGVNDPDLVDCLFSDDDVRAEYFECHIPESNNLILQSNETEMENAIDSSDVDNTSTSSCTTESSAVSSNDSRSSSVSDSLPPTDINSRPPSSSESRPSSSFSFTADSPICDRPSSAMESRPSSAASNTSKSSTVSKSAVMDFSITLGAVNPLENLTSEGNETPPNNVLLEALNRFKAILPRDWLSVADKIGFHLLFLSPFTPKSVLKEIVLFYNGNVSVFIQSGTVISRKVLVNFPVPSLLSNGEASVKDFCDKGLKILNVLMDFHTCVGVNSDSKRKFWSCIPNASVDKYVCDDSFAETCRSNHCEWLLKKKMSKCSSCKNVEMSLNRKVLTEGAGAPAPSTRNDQLTHSQALLKLSLQADAIRKRDKKISYLEKRVQDVLDKEGVDIDKELSDDFQQILESSSLSDVQKLFMKEQMARSKLKDVRSHRWHPTMIRFALFVRDKAGKSGYAALRDTGAIALPSERTLFDYSHSFRPQEGVSDGILKIVCEKVKKLNKSYQKYHNLLCDEMYISKNLVYRQSDGTLVGYSHLDEVEKELQNFESHVEHLFTGKSEKTELQLAKTMLAFLVKGVASDVKFVVASYPMLSLTGDMLYVRAWQVISKLERAGVKVLSFVCDHAPNNRAFLNMHQPLTKLKSGVVFDTYNFCSPEGRPLFLIADVCHLLKTIRNCFYNSGEGEKKTRCLQINGEKIVWKTIVRLYMTFKDCNFRKSFKLNAQNVFPNPFSCMRVRYAAQVLSDTVALDIEDQKWPGTTETVRFIRYCNKFFDTLNGAYAEHHIRIKNKNLAPYRDVNDVRFAWLGVPLPGHELQEGKSFLKYLQDWKDEVEALPLSRKQKDKMTLCWQTVTGIKRSIHAIAGAIRFLLQLEEPAKFINARVFSQDPLEQHFSLQSMGRGGSRNPNAFQFGNKRDATAQMREMGSKLLSGNTESLASGMAISDEPLPKRPRNSKKRK</sequence>
<reference evidence="4" key="2">
    <citation type="journal article" date="2023" name="BMC Genomics">
        <title>Pest status, molecular evolution, and epigenetic factors derived from the genome assembly of Frankliniella fusca, a thysanopteran phytovirus vector.</title>
        <authorList>
            <person name="Catto M.A."/>
            <person name="Labadie P.E."/>
            <person name="Jacobson A.L."/>
            <person name="Kennedy G.G."/>
            <person name="Srinivasan R."/>
            <person name="Hunt B.G."/>
        </authorList>
    </citation>
    <scope>NUCLEOTIDE SEQUENCE</scope>
    <source>
        <strain evidence="4">PL_HMW_Pooled</strain>
    </source>
</reference>
<dbReference type="AlphaFoldDB" id="A0AAE1HK33"/>
<feature type="compositionally biased region" description="Basic and acidic residues" evidence="1">
    <location>
        <begin position="1"/>
        <end position="18"/>
    </location>
</feature>
<reference evidence="4" key="1">
    <citation type="submission" date="2021-07" db="EMBL/GenBank/DDBJ databases">
        <authorList>
            <person name="Catto M.A."/>
            <person name="Jacobson A."/>
            <person name="Kennedy G."/>
            <person name="Labadie P."/>
            <person name="Hunt B.G."/>
            <person name="Srinivasan R."/>
        </authorList>
    </citation>
    <scope>NUCLEOTIDE SEQUENCE</scope>
    <source>
        <strain evidence="4">PL_HMW_Pooled</strain>
        <tissue evidence="4">Head</tissue>
    </source>
</reference>
<name>A0AAE1HK33_9NEOP</name>
<feature type="compositionally biased region" description="Low complexity" evidence="1">
    <location>
        <begin position="136"/>
        <end position="152"/>
    </location>
</feature>
<proteinExistence type="predicted"/>
<dbReference type="Proteomes" id="UP001219518">
    <property type="component" value="Unassembled WGS sequence"/>
</dbReference>
<feature type="domain" description="Transposable element P transposase-like RNase H" evidence="2">
    <location>
        <begin position="527"/>
        <end position="677"/>
    </location>
</feature>
<evidence type="ECO:0000259" key="2">
    <source>
        <dbReference type="Pfam" id="PF21787"/>
    </source>
</evidence>
<dbReference type="InterPro" id="IPR048366">
    <property type="entry name" value="TNP-like_GBD"/>
</dbReference>
<dbReference type="EMBL" id="JAHWGI010001108">
    <property type="protein sequence ID" value="KAK3922779.1"/>
    <property type="molecule type" value="Genomic_DNA"/>
</dbReference>
<protein>
    <submittedName>
        <fullName evidence="4">Transposable element P transposase</fullName>
    </submittedName>
</protein>
<evidence type="ECO:0000259" key="3">
    <source>
        <dbReference type="Pfam" id="PF21788"/>
    </source>
</evidence>
<feature type="domain" description="Transposable element P transposase-like GTP-binding insertion" evidence="3">
    <location>
        <begin position="711"/>
        <end position="822"/>
    </location>
</feature>
<feature type="region of interest" description="Disordered" evidence="1">
    <location>
        <begin position="97"/>
        <end position="179"/>
    </location>
</feature>
<dbReference type="InterPro" id="IPR048365">
    <property type="entry name" value="TNP-like_RNaseH_N"/>
</dbReference>